<name>A0A5C3QCS8_9AGAR</name>
<dbReference type="EMBL" id="ML178843">
    <property type="protein sequence ID" value="TFK97968.1"/>
    <property type="molecule type" value="Genomic_DNA"/>
</dbReference>
<feature type="compositionally biased region" description="Polar residues" evidence="1">
    <location>
        <begin position="83"/>
        <end position="94"/>
    </location>
</feature>
<evidence type="ECO:0000313" key="2">
    <source>
        <dbReference type="EMBL" id="TFK97968.1"/>
    </source>
</evidence>
<reference evidence="2 3" key="1">
    <citation type="journal article" date="2019" name="Nat. Ecol. Evol.">
        <title>Megaphylogeny resolves global patterns of mushroom evolution.</title>
        <authorList>
            <person name="Varga T."/>
            <person name="Krizsan K."/>
            <person name="Foldi C."/>
            <person name="Dima B."/>
            <person name="Sanchez-Garcia M."/>
            <person name="Sanchez-Ramirez S."/>
            <person name="Szollosi G.J."/>
            <person name="Szarkandi J.G."/>
            <person name="Papp V."/>
            <person name="Albert L."/>
            <person name="Andreopoulos W."/>
            <person name="Angelini C."/>
            <person name="Antonin V."/>
            <person name="Barry K.W."/>
            <person name="Bougher N.L."/>
            <person name="Buchanan P."/>
            <person name="Buyck B."/>
            <person name="Bense V."/>
            <person name="Catcheside P."/>
            <person name="Chovatia M."/>
            <person name="Cooper J."/>
            <person name="Damon W."/>
            <person name="Desjardin D."/>
            <person name="Finy P."/>
            <person name="Geml J."/>
            <person name="Haridas S."/>
            <person name="Hughes K."/>
            <person name="Justo A."/>
            <person name="Karasinski D."/>
            <person name="Kautmanova I."/>
            <person name="Kiss B."/>
            <person name="Kocsube S."/>
            <person name="Kotiranta H."/>
            <person name="LaButti K.M."/>
            <person name="Lechner B.E."/>
            <person name="Liimatainen K."/>
            <person name="Lipzen A."/>
            <person name="Lukacs Z."/>
            <person name="Mihaltcheva S."/>
            <person name="Morgado L.N."/>
            <person name="Niskanen T."/>
            <person name="Noordeloos M.E."/>
            <person name="Ohm R.A."/>
            <person name="Ortiz-Santana B."/>
            <person name="Ovrebo C."/>
            <person name="Racz N."/>
            <person name="Riley R."/>
            <person name="Savchenko A."/>
            <person name="Shiryaev A."/>
            <person name="Soop K."/>
            <person name="Spirin V."/>
            <person name="Szebenyi C."/>
            <person name="Tomsovsky M."/>
            <person name="Tulloss R.E."/>
            <person name="Uehling J."/>
            <person name="Grigoriev I.V."/>
            <person name="Vagvolgyi C."/>
            <person name="Papp T."/>
            <person name="Martin F.M."/>
            <person name="Miettinen O."/>
            <person name="Hibbett D.S."/>
            <person name="Nagy L.G."/>
        </authorList>
    </citation>
    <scope>NUCLEOTIDE SEQUENCE [LARGE SCALE GENOMIC DNA]</scope>
    <source>
        <strain evidence="2 3">CBS 309.79</strain>
    </source>
</reference>
<keyword evidence="3" id="KW-1185">Reference proteome</keyword>
<evidence type="ECO:0000256" key="1">
    <source>
        <dbReference type="SAM" id="MobiDB-lite"/>
    </source>
</evidence>
<feature type="compositionally biased region" description="Polar residues" evidence="1">
    <location>
        <begin position="53"/>
        <end position="62"/>
    </location>
</feature>
<feature type="compositionally biased region" description="Low complexity" evidence="1">
    <location>
        <begin position="254"/>
        <end position="290"/>
    </location>
</feature>
<evidence type="ECO:0000313" key="3">
    <source>
        <dbReference type="Proteomes" id="UP000305067"/>
    </source>
</evidence>
<feature type="region of interest" description="Disordered" evidence="1">
    <location>
        <begin position="1"/>
        <end position="20"/>
    </location>
</feature>
<organism evidence="2 3">
    <name type="scientific">Pterulicium gracile</name>
    <dbReference type="NCBI Taxonomy" id="1884261"/>
    <lineage>
        <taxon>Eukaryota</taxon>
        <taxon>Fungi</taxon>
        <taxon>Dikarya</taxon>
        <taxon>Basidiomycota</taxon>
        <taxon>Agaricomycotina</taxon>
        <taxon>Agaricomycetes</taxon>
        <taxon>Agaricomycetidae</taxon>
        <taxon>Agaricales</taxon>
        <taxon>Pleurotineae</taxon>
        <taxon>Pterulaceae</taxon>
        <taxon>Pterulicium</taxon>
    </lineage>
</organism>
<feature type="region of interest" description="Disordered" evidence="1">
    <location>
        <begin position="51"/>
        <end position="94"/>
    </location>
</feature>
<accession>A0A5C3QCS8</accession>
<gene>
    <name evidence="2" type="ORF">BDV98DRAFT_573707</name>
</gene>
<sequence length="456" mass="49243">MNRTSNAGPRQAGTAIIKPDLPRFDFAQAKTKVDGPFLSFNTTHIHQYGEMSTPPQFVSSLPTAAPESSRAPGQPNDHADVADSSSSEHSPPLTNSQLNLAIKLSQNPHEFLWKPHYKLSDGPSGIEEALIARSVIGRLKKIEKTLWGDPKLSDLLNTVIKYKERGKFVGAYPDENGENLFQINQEYELILSDFNALGTHKGKREILVGLRMRHVECEDKAKKASKSFKNATTSTMRSLILGRFRNTSPHSESGESQTTSGTSPPPSDSNGRHSSSSTSSASNTPLPSTTDKTFLDGSHWQPLASRSSDSDPSSSTSSAPGHPGYAPLASQHDEDTETLNGDESGSHPDGVDSFSGPAQEETYPNDIDATGTEYFTPRSFCSLQLPVNLPLEDLESDSDANSEQINDGHAYASVHPQETSLELTQNGESSEDAGGETATYIQHWLAGVDTTMNGGQ</sequence>
<protein>
    <submittedName>
        <fullName evidence="2">Uncharacterized protein</fullName>
    </submittedName>
</protein>
<feature type="region of interest" description="Disordered" evidence="1">
    <location>
        <begin position="392"/>
        <end position="436"/>
    </location>
</feature>
<proteinExistence type="predicted"/>
<dbReference type="Proteomes" id="UP000305067">
    <property type="component" value="Unassembled WGS sequence"/>
</dbReference>
<dbReference type="AlphaFoldDB" id="A0A5C3QCS8"/>
<feature type="compositionally biased region" description="Low complexity" evidence="1">
    <location>
        <begin position="304"/>
        <end position="320"/>
    </location>
</feature>
<feature type="compositionally biased region" description="Polar residues" evidence="1">
    <location>
        <begin position="416"/>
        <end position="428"/>
    </location>
</feature>
<feature type="region of interest" description="Disordered" evidence="1">
    <location>
        <begin position="244"/>
        <end position="373"/>
    </location>
</feature>